<dbReference type="FunFam" id="1.10.246.130:FF:000001">
    <property type="entry name" value="Gamma-glutamyltransferase 5 isoform 1"/>
    <property type="match status" value="1"/>
</dbReference>
<evidence type="ECO:0000256" key="4">
    <source>
        <dbReference type="SAM" id="Phobius"/>
    </source>
</evidence>
<dbReference type="GO" id="GO:0006751">
    <property type="term" value="P:glutathione catabolic process"/>
    <property type="evidence" value="ECO:0007669"/>
    <property type="project" value="InterPro"/>
</dbReference>
<evidence type="ECO:0008006" key="7">
    <source>
        <dbReference type="Google" id="ProtNLM"/>
    </source>
</evidence>
<keyword evidence="6" id="KW-1185">Reference proteome</keyword>
<keyword evidence="4" id="KW-0812">Transmembrane</keyword>
<keyword evidence="1" id="KW-1199">Hemostasis impairing toxin</keyword>
<evidence type="ECO:0000256" key="2">
    <source>
        <dbReference type="PIRSR" id="PIRSR600101-1"/>
    </source>
</evidence>
<evidence type="ECO:0000313" key="5">
    <source>
        <dbReference type="EMBL" id="CAH0099629.1"/>
    </source>
</evidence>
<proteinExistence type="predicted"/>
<organism evidence="5 6">
    <name type="scientific">Daphnia galeata</name>
    <dbReference type="NCBI Taxonomy" id="27404"/>
    <lineage>
        <taxon>Eukaryota</taxon>
        <taxon>Metazoa</taxon>
        <taxon>Ecdysozoa</taxon>
        <taxon>Arthropoda</taxon>
        <taxon>Crustacea</taxon>
        <taxon>Branchiopoda</taxon>
        <taxon>Diplostraca</taxon>
        <taxon>Cladocera</taxon>
        <taxon>Anomopoda</taxon>
        <taxon>Daphniidae</taxon>
        <taxon>Daphnia</taxon>
    </lineage>
</organism>
<accession>A0A8J2R9N5</accession>
<dbReference type="InterPro" id="IPR043137">
    <property type="entry name" value="GGT_ssub_C"/>
</dbReference>
<keyword evidence="1" id="KW-1202">Platelet aggregation activating toxin</keyword>
<evidence type="ECO:0000256" key="1">
    <source>
        <dbReference type="ARBA" id="ARBA00084097"/>
    </source>
</evidence>
<keyword evidence="4" id="KW-1133">Transmembrane helix</keyword>
<dbReference type="FunFam" id="3.60.20.40:FF:000001">
    <property type="entry name" value="Gamma-glutamyltranspeptidase 1"/>
    <property type="match status" value="1"/>
</dbReference>
<feature type="active site" description="Nucleophile" evidence="2">
    <location>
        <position position="508"/>
    </location>
</feature>
<dbReference type="Gene3D" id="3.60.20.40">
    <property type="match status" value="1"/>
</dbReference>
<dbReference type="InterPro" id="IPR000101">
    <property type="entry name" value="GGT_peptidase"/>
</dbReference>
<dbReference type="GO" id="GO:0005886">
    <property type="term" value="C:plasma membrane"/>
    <property type="evidence" value="ECO:0007669"/>
    <property type="project" value="TreeGrafter"/>
</dbReference>
<dbReference type="AlphaFoldDB" id="A0A8J2R9N5"/>
<dbReference type="Proteomes" id="UP000789390">
    <property type="component" value="Unassembled WGS sequence"/>
</dbReference>
<name>A0A8J2R9N5_9CRUS</name>
<sequence length="705" mass="76944">MSRRGRWPFSLLLPFHVVIIVVGVILIFGNNCQARPNSASRGGQADWDLLIHEVRLLRNDLRNLKTHVEDIGNRLPGVNLSLVNKTDLANDIWAVLNRHLGSENQEDAEHVQPSECLLGSILSLAIANGDPDSEFETNGLVSKKKKTIFTPPSPSKLGKYRTAAISSDSAPCSEIGRDIMAEGGNAIDAAIAALFCNGVVNPQSAGIGGGFHMTIYDPVTQMAKCLDARETAPLAATENMYSSNAFLSQMGGLAVAVPGELAGYWDAHQAYGRLPWSRLVLPAALLAENGVQVNSHLAMSLQLKAASIKAEPSMWIFLNETTGNVLQLGDTFKMSALAKTLKEIAEHGVDIFYKGSIGTKVVEDTQRRGGIVTKDDLLHYRTEWMTPVAVDLSDNLTLYSMPSPGSGVLVAYVMNMLDDHLPLKRDQYPSQSLDPLTYHRITEAFKHAFAQRTKLGDPKFVPEIEHLSEILSSKTFADETFDKFNDSFTSNDPAFYGAVIHNPDSKGTSHISVLDRDGLAVSVTTTVNTYFGAGFISEQTGIIMNNEMDDFSSPNTTNFFGVPPSPANFIRPGKRPLSSMTPTIVVDSSTGKVRSVIGAAGGTRITTSVVYALIRNLWFGENIKEAIDSYRIHHQLMPMNFQYESGFPKNIVESLRRRGHNVTEKVLRSAVYAISVESDGFIYANADYRKGGDVAGIDPVAEDIF</sequence>
<evidence type="ECO:0000313" key="6">
    <source>
        <dbReference type="Proteomes" id="UP000789390"/>
    </source>
</evidence>
<dbReference type="NCBIfam" id="TIGR00066">
    <property type="entry name" value="g_glut_trans"/>
    <property type="match status" value="1"/>
</dbReference>
<feature type="binding site" evidence="3">
    <location>
        <position position="550"/>
    </location>
    <ligand>
        <name>L-glutamate</name>
        <dbReference type="ChEBI" id="CHEBI:29985"/>
    </ligand>
</feature>
<dbReference type="EMBL" id="CAKKLH010000023">
    <property type="protein sequence ID" value="CAH0099629.1"/>
    <property type="molecule type" value="Genomic_DNA"/>
</dbReference>
<protein>
    <recommendedName>
        <fullName evidence="7">Gamma-glutamyltranspeptidase 1</fullName>
    </recommendedName>
</protein>
<dbReference type="SUPFAM" id="SSF56235">
    <property type="entry name" value="N-terminal nucleophile aminohydrolases (Ntn hydrolases)"/>
    <property type="match status" value="1"/>
</dbReference>
<dbReference type="PRINTS" id="PR01210">
    <property type="entry name" value="GGTRANSPTASE"/>
</dbReference>
<feature type="binding site" evidence="3">
    <location>
        <position position="602"/>
    </location>
    <ligand>
        <name>L-glutamate</name>
        <dbReference type="ChEBI" id="CHEBI:29985"/>
    </ligand>
</feature>
<evidence type="ECO:0000256" key="3">
    <source>
        <dbReference type="PIRSR" id="PIRSR600101-2"/>
    </source>
</evidence>
<dbReference type="Pfam" id="PF01019">
    <property type="entry name" value="G_glu_transpept"/>
    <property type="match status" value="1"/>
</dbReference>
<keyword evidence="1" id="KW-0800">Toxin</keyword>
<gene>
    <name evidence="5" type="ORF">DGAL_LOCUS1777</name>
</gene>
<dbReference type="GO" id="GO:0036374">
    <property type="term" value="F:glutathione hydrolase activity"/>
    <property type="evidence" value="ECO:0007669"/>
    <property type="project" value="InterPro"/>
</dbReference>
<comment type="caution">
    <text evidence="5">The sequence shown here is derived from an EMBL/GenBank/DDBJ whole genome shotgun (WGS) entry which is preliminary data.</text>
</comment>
<dbReference type="OrthoDB" id="1081007at2759"/>
<feature type="binding site" evidence="3">
    <location>
        <begin position="526"/>
        <end position="528"/>
    </location>
    <ligand>
        <name>L-glutamate</name>
        <dbReference type="ChEBI" id="CHEBI:29985"/>
    </ligand>
</feature>
<dbReference type="Gene3D" id="1.10.246.130">
    <property type="match status" value="1"/>
</dbReference>
<dbReference type="InterPro" id="IPR043138">
    <property type="entry name" value="GGT_lsub"/>
</dbReference>
<dbReference type="PANTHER" id="PTHR11686">
    <property type="entry name" value="GAMMA GLUTAMYL TRANSPEPTIDASE"/>
    <property type="match status" value="1"/>
</dbReference>
<dbReference type="PANTHER" id="PTHR11686:SF9">
    <property type="entry name" value="RE13973P"/>
    <property type="match status" value="1"/>
</dbReference>
<feature type="binding site" evidence="3">
    <location>
        <position position="229"/>
    </location>
    <ligand>
        <name>L-glutamate</name>
        <dbReference type="ChEBI" id="CHEBI:29985"/>
    </ligand>
</feature>
<feature type="transmembrane region" description="Helical" evidence="4">
    <location>
        <begin position="7"/>
        <end position="28"/>
    </location>
</feature>
<feature type="binding site" evidence="3">
    <location>
        <begin position="578"/>
        <end position="579"/>
    </location>
    <ligand>
        <name>L-glutamate</name>
        <dbReference type="ChEBI" id="CHEBI:29985"/>
    </ligand>
</feature>
<dbReference type="InterPro" id="IPR029055">
    <property type="entry name" value="Ntn_hydrolases_N"/>
</dbReference>
<keyword evidence="4" id="KW-0472">Membrane</keyword>
<reference evidence="5" key="1">
    <citation type="submission" date="2021-11" db="EMBL/GenBank/DDBJ databases">
        <authorList>
            <person name="Schell T."/>
        </authorList>
    </citation>
    <scope>NUCLEOTIDE SEQUENCE</scope>
    <source>
        <strain evidence="5">M5</strain>
    </source>
</reference>